<evidence type="ECO:0000313" key="1">
    <source>
        <dbReference type="EMBL" id="RSN71902.1"/>
    </source>
</evidence>
<accession>A0A3R9PFP3</accession>
<organism evidence="1 3">
    <name type="scientific">Candidatus Methanodesulfokora washburnensis</name>
    <dbReference type="NCBI Taxonomy" id="2478471"/>
    <lineage>
        <taxon>Archaea</taxon>
        <taxon>Thermoproteota</taxon>
        <taxon>Candidatus Korarchaeia</taxon>
        <taxon>Candidatus Korarchaeia incertae sedis</taxon>
        <taxon>Candidatus Methanodesulfokora</taxon>
    </lineage>
</organism>
<dbReference type="EMBL" id="RXII01000030">
    <property type="protein sequence ID" value="RZN62885.1"/>
    <property type="molecule type" value="Genomic_DNA"/>
</dbReference>
<gene>
    <name evidence="1" type="ORF">D6D85_15055</name>
    <name evidence="2" type="ORF">EF810_01750</name>
</gene>
<dbReference type="RefSeq" id="WP_125672759.1">
    <property type="nucleotide sequence ID" value="NZ_RCOS01000167.1"/>
</dbReference>
<evidence type="ECO:0000313" key="3">
    <source>
        <dbReference type="Proteomes" id="UP000277582"/>
    </source>
</evidence>
<evidence type="ECO:0000313" key="2">
    <source>
        <dbReference type="EMBL" id="RZN62885.1"/>
    </source>
</evidence>
<reference evidence="1 3" key="1">
    <citation type="submission" date="2018-10" db="EMBL/GenBank/DDBJ databases">
        <title>Co-occurring genomic capacity for anaerobic methane metabolism and dissimilatory sulfite reduction discovered in the Korarchaeota.</title>
        <authorList>
            <person name="Mckay L.J."/>
            <person name="Dlakic M."/>
            <person name="Fields M.W."/>
            <person name="Delmont T.O."/>
            <person name="Eren A.M."/>
            <person name="Jay Z.J."/>
            <person name="Klingelsmith K.B."/>
            <person name="Rusch D.B."/>
            <person name="Inskeep W.P."/>
        </authorList>
    </citation>
    <scope>NUCLEOTIDE SEQUENCE [LARGE SCALE GENOMIC DNA]</scope>
    <source>
        <strain evidence="1 3">MDKW</strain>
    </source>
</reference>
<dbReference type="AlphaFoldDB" id="A0A3R9PFP3"/>
<evidence type="ECO:0000313" key="4">
    <source>
        <dbReference type="Proteomes" id="UP000316217"/>
    </source>
</evidence>
<keyword evidence="3" id="KW-1185">Reference proteome</keyword>
<comment type="caution">
    <text evidence="1">The sequence shown here is derived from an EMBL/GenBank/DDBJ whole genome shotgun (WGS) entry which is preliminary data.</text>
</comment>
<name>A0A3R9PFP3_9CREN</name>
<sequence>MERVMKEALLLLMTVILVVSIISLLNNAISIREDLYHRKLDFWKALITSINQKYGLDGSFEPPKGEEE</sequence>
<protein>
    <submittedName>
        <fullName evidence="1">Uncharacterized protein</fullName>
    </submittedName>
</protein>
<dbReference type="Proteomes" id="UP000277582">
    <property type="component" value="Unassembled WGS sequence"/>
</dbReference>
<reference evidence="2 4" key="2">
    <citation type="journal article" date="2019" name="Nat. Microbiol.">
        <title>Wide diversity of methane and short-chain alkane metabolisms in uncultured archaea.</title>
        <authorList>
            <person name="Borrel G."/>
            <person name="Adam P.S."/>
            <person name="McKay L.J."/>
            <person name="Chen L.X."/>
            <person name="Sierra-Garcia I.N."/>
            <person name="Sieber C.M."/>
            <person name="Letourneur Q."/>
            <person name="Ghozlane A."/>
            <person name="Andersen G.L."/>
            <person name="Li W.J."/>
            <person name="Hallam S.J."/>
            <person name="Muyzer G."/>
            <person name="de Oliveira V.M."/>
            <person name="Inskeep W.P."/>
            <person name="Banfield J.F."/>
            <person name="Gribaldo S."/>
        </authorList>
    </citation>
    <scope>NUCLEOTIDE SEQUENCE [LARGE SCALE GENOMIC DNA]</scope>
    <source>
        <strain evidence="2">NM4</strain>
    </source>
</reference>
<proteinExistence type="predicted"/>
<dbReference type="Proteomes" id="UP000316217">
    <property type="component" value="Unassembled WGS sequence"/>
</dbReference>
<dbReference type="EMBL" id="RCOS01000167">
    <property type="protein sequence ID" value="RSN71902.1"/>
    <property type="molecule type" value="Genomic_DNA"/>
</dbReference>